<feature type="region of interest" description="Disordered" evidence="1">
    <location>
        <begin position="999"/>
        <end position="1027"/>
    </location>
</feature>
<feature type="region of interest" description="Disordered" evidence="1">
    <location>
        <begin position="1931"/>
        <end position="1989"/>
    </location>
</feature>
<keyword evidence="3" id="KW-1185">Reference proteome</keyword>
<organism evidence="2 3">
    <name type="scientific">Leptomonas seymouri</name>
    <dbReference type="NCBI Taxonomy" id="5684"/>
    <lineage>
        <taxon>Eukaryota</taxon>
        <taxon>Discoba</taxon>
        <taxon>Euglenozoa</taxon>
        <taxon>Kinetoplastea</taxon>
        <taxon>Metakinetoplastina</taxon>
        <taxon>Trypanosomatida</taxon>
        <taxon>Trypanosomatidae</taxon>
        <taxon>Leishmaniinae</taxon>
        <taxon>Leptomonas</taxon>
    </lineage>
</organism>
<feature type="region of interest" description="Disordered" evidence="1">
    <location>
        <begin position="227"/>
        <end position="259"/>
    </location>
</feature>
<dbReference type="Proteomes" id="UP000038009">
    <property type="component" value="Unassembled WGS sequence"/>
</dbReference>
<protein>
    <submittedName>
        <fullName evidence="2">Uncharacterized protein</fullName>
    </submittedName>
</protein>
<dbReference type="CDD" id="cd22249">
    <property type="entry name" value="UDM1_RNF168_RNF169-like"/>
    <property type="match status" value="1"/>
</dbReference>
<feature type="compositionally biased region" description="Gly residues" evidence="1">
    <location>
        <begin position="895"/>
        <end position="904"/>
    </location>
</feature>
<feature type="compositionally biased region" description="Basic and acidic residues" evidence="1">
    <location>
        <begin position="780"/>
        <end position="792"/>
    </location>
</feature>
<feature type="region of interest" description="Disordered" evidence="1">
    <location>
        <begin position="2334"/>
        <end position="2355"/>
    </location>
</feature>
<feature type="compositionally biased region" description="Polar residues" evidence="1">
    <location>
        <begin position="1962"/>
        <end position="1977"/>
    </location>
</feature>
<gene>
    <name evidence="2" type="ORF">ABL78_1422</name>
</gene>
<feature type="region of interest" description="Disordered" evidence="1">
    <location>
        <begin position="872"/>
        <end position="974"/>
    </location>
</feature>
<dbReference type="OrthoDB" id="267027at2759"/>
<evidence type="ECO:0000313" key="2">
    <source>
        <dbReference type="EMBL" id="KPI89458.1"/>
    </source>
</evidence>
<feature type="region of interest" description="Disordered" evidence="1">
    <location>
        <begin position="713"/>
        <end position="804"/>
    </location>
</feature>
<proteinExistence type="predicted"/>
<feature type="compositionally biased region" description="Polar residues" evidence="1">
    <location>
        <begin position="1942"/>
        <end position="1952"/>
    </location>
</feature>
<feature type="compositionally biased region" description="Polar residues" evidence="1">
    <location>
        <begin position="611"/>
        <end position="623"/>
    </location>
</feature>
<feature type="region of interest" description="Disordered" evidence="1">
    <location>
        <begin position="136"/>
        <end position="196"/>
    </location>
</feature>
<feature type="compositionally biased region" description="Basic and acidic residues" evidence="1">
    <location>
        <begin position="872"/>
        <end position="891"/>
    </location>
</feature>
<feature type="compositionally biased region" description="Low complexity" evidence="1">
    <location>
        <begin position="1291"/>
        <end position="1308"/>
    </location>
</feature>
<feature type="compositionally biased region" description="Basic and acidic residues" evidence="1">
    <location>
        <begin position="947"/>
        <end position="958"/>
    </location>
</feature>
<sequence>MSSLSPSSCSDFKGIIPSKPPNRAATLQNPEDAIASRYLQRLGNTFVRRGLPDLLEKSALGSRTASFKSRRQSLRPTSGVPSSLAAGAPPSFAALALSSYTRGEDGVSATRRWRSQMPGAKDNMVSVPEASSQYLSSFDLEGSPPKVTNGAGAREWSPRSPTSETSRGAEGIHVSVQHARPTSKQQRRRLEASQSFRLSASASATNLPYKSSSRRISILLDGAVTQDAAHATGTSKLTSKREERSRMPGRGFSSAVQQRALPLKDTHRMASAYYEATVRANTAVSQAAALMSSGAPPPRKVRTDEERSAMVLAQERSKLMLLVGRRANLETDIEEVLELAEDYDNEYLLQAHKPATSDTGAQSVTGNNASFFKARSQRKRCGSMSSMADADAQLSIEPGAVRRCMRRLLTNLLGNGVLGSAGGGGTLDTANLIRVVQQLQSQLDLVEDDLVDRFEGDGDAFDDLEASTPTMFEVACRMRATSAMPNTGEAMQTTQPGLKLLQLRKQVHQKKQAELREGPSNQERMEWLIDSVDAEMLTDLLAESYMMEQAGPPSSRPPLPSALRHRDRALAERKVVVPAVRKKPALTAEGVTTALSLSPHRGHTDSVADGGSSTSFTETVSQPSMVPFSLSDSMLEEGEKRACSATSKGPRRISSCSRRSAAYGLNLLGFMEEVLSQYEFDPDSEEGRLRRKRRPLTAPLKSSLFFPQSLLRSDGLTDGHGGDDLDSGNDDGDMYRGEYNKSGNASPMPESFDEMHKNSSLSNRGPDGKRQLLFANSGDYAHKSRSPDDRFSPSDSSGAYATPTSKGAMLLGAQLRNLRSGLLRDLYNLRTLYDYVHFIDDRRRELKDVAGVTENDYEAELERKLEERRLQNEAAQRARDDAQRLKEENEKIGAFGLGGGGQGRRGQDRPSQPSMQSYNSAARPPAVPEAGSAADINKNAAAIPPLSKEKSSSPEIEKAGPAVEDTAKSTATEVETELTREFVMDGKLYFMLVGFSAGSSGSSTGKVREDVQESTKRPVGSAGSASGTSENYLRYELRVKKLDVAQSSSKSANESADAVPSVAMVKVNPRRLLNLKLTPAAGVSVSTQNSGTVVSAAIEAGAPPTVMFSLVPVKRYKASSFAKAFEFGTNTDAAHGGKESRANSVASMPFTFPSPGENSRSASLDSATVVLGATAAQIESDVSPLGFNARSSTVGFWEGVKGEDRTQPGSAARIRKTSSRGSVVGKVTKSPSKPADDGTTPPRRKKSKVKLSASANAPTLPKEKEIPMSRTFPPIRSKKASVSVGPPPSNTSGRSRSSAVHSASVTRRCSSVRLPLPSTPPMLDTQRPIAEWGVALPHAEMEALEKNAVVLTLLSPEEEGYPGKPALPAELQEGILPPASVRSAPSSAAMRGSAESSALSPAEALLAMIPDVHDAREVSGAGAEKGERQLSASAAAAAVIDAVASELLRQVMEGAGVEEGAVSSLAAEDGVNAAATLPIGQKTSEMLISITDQGEEGIYRNEQNNSPQLPVTQDKHEAPLDRAGGAHDKDGISSDLRESAQFSQFSSSLTSQRQPQQVPSLTSTTPQRPEPRKPGALSSKSKAPPKRIIGMKAPPSLTISSSQSRPMRADEVQQYGGGLFRLDIVPEDVDVVQVEACASAIPAAGGALSTAQKRIPGPTSAEAVLPGRQTRPLTAAGPFGKPLEASLQDGISTPTTTDQSIPTLPPVLTKQTAGSTKVHLLVPQEVVTSSLGPRMQSAANPELRPAHLQSTEHEVRTSMSATATTVASKGIADENFIAESFSVLPKSGVAAEAATDVRTIMHVQNFLQAVMRSPTSEVTGATGSKNAVGFSGVTQQGDAPRVKVPSIGGAGSMLSEVDQLHDAARQLFILDPVRYDAVVTELMQQIADDMRRDFPRAQQQQDIGDAPSRVSMRSSSSAALSLPRLLDAIHPRDQAGDGWHPTSRQGSTNMVQKGNAEEAETGQGSCHMSQANLSSALSHPHRRSITATARGSGTISVDLDAVGAPYSPQGKSSLLAHTEQGGLAAFSPSLNCAKRRSTHTLVMQSGAAGSNLTATVAAQRKSCSDAVAEVERILYEQMKAKLLLRAILEKMRTLWEAKQRSVEEKNRSRVAQHMQKMVNRALAASWPIERQRVVNLRKLVYILDRWVGRVHGWLPHYSDANVLMESHSTTKSSSLLCTGRTKGSSTRMFMPFATWSRGKDEVDLLGGDGSSADGAGAEACPRYMRYLPQRRIYHYMRLAKSRRLLPLQLVRADIQECHSRHILLGYEKIPLEEDEASSSAGPVHAGWPKRRLPINIRLAKQRRGEFIPDSYDDMKTRGERERYRRRLQGTASFQGVSKMFSPRPRQDADLGYSLY</sequence>
<feature type="compositionally biased region" description="Low complexity" evidence="1">
    <location>
        <begin position="1906"/>
        <end position="1917"/>
    </location>
</feature>
<dbReference type="EMBL" id="LJSK01000023">
    <property type="protein sequence ID" value="KPI89458.1"/>
    <property type="molecule type" value="Genomic_DNA"/>
</dbReference>
<feature type="compositionally biased region" description="Low complexity" evidence="1">
    <location>
        <begin position="1541"/>
        <end position="1554"/>
    </location>
</feature>
<feature type="compositionally biased region" description="Polar residues" evidence="1">
    <location>
        <begin position="909"/>
        <end position="920"/>
    </location>
</feature>
<feature type="region of interest" description="Disordered" evidence="1">
    <location>
        <begin position="1199"/>
        <end position="1322"/>
    </location>
</feature>
<accession>A0A0N1IAN7</accession>
<dbReference type="VEuPathDB" id="TriTrypDB:Lsey_0023_0150"/>
<dbReference type="OMA" id="HGWLPHY"/>
<feature type="compositionally biased region" description="Basic and acidic residues" evidence="1">
    <location>
        <begin position="1006"/>
        <end position="1016"/>
    </location>
</feature>
<reference evidence="2 3" key="1">
    <citation type="journal article" date="2015" name="PLoS Pathog.">
        <title>Leptomonas seymouri: Adaptations to the Dixenous Life Cycle Analyzed by Genome Sequencing, Transcriptome Profiling and Co-infection with Leishmania donovani.</title>
        <authorList>
            <person name="Kraeva N."/>
            <person name="Butenko A."/>
            <person name="Hlavacova J."/>
            <person name="Kostygov A."/>
            <person name="Myskova J."/>
            <person name="Grybchuk D."/>
            <person name="Lestinova T."/>
            <person name="Votypka J."/>
            <person name="Volf P."/>
            <person name="Opperdoes F."/>
            <person name="Flegontov P."/>
            <person name="Lukes J."/>
            <person name="Yurchenko V."/>
        </authorList>
    </citation>
    <scope>NUCLEOTIDE SEQUENCE [LARGE SCALE GENOMIC DNA]</scope>
    <source>
        <strain evidence="2 3">ATCC 30220</strain>
    </source>
</reference>
<feature type="region of interest" description="Disordered" evidence="1">
    <location>
        <begin position="1"/>
        <end position="29"/>
    </location>
</feature>
<feature type="compositionally biased region" description="Polar residues" evidence="1">
    <location>
        <begin position="1"/>
        <end position="10"/>
    </location>
</feature>
<feature type="region of interest" description="Disordered" evidence="1">
    <location>
        <begin position="61"/>
        <end position="86"/>
    </location>
</feature>
<name>A0A0N1IAN7_LEPSE</name>
<feature type="region of interest" description="Disordered" evidence="1">
    <location>
        <begin position="1541"/>
        <end position="1609"/>
    </location>
</feature>
<comment type="caution">
    <text evidence="2">The sequence shown here is derived from an EMBL/GenBank/DDBJ whole genome shotgun (WGS) entry which is preliminary data.</text>
</comment>
<feature type="region of interest" description="Disordered" evidence="1">
    <location>
        <begin position="597"/>
        <end position="623"/>
    </location>
</feature>
<feature type="region of interest" description="Disordered" evidence="1">
    <location>
        <begin position="1894"/>
        <end position="1917"/>
    </location>
</feature>
<evidence type="ECO:0000256" key="1">
    <source>
        <dbReference type="SAM" id="MobiDB-lite"/>
    </source>
</evidence>
<evidence type="ECO:0000313" key="3">
    <source>
        <dbReference type="Proteomes" id="UP000038009"/>
    </source>
</evidence>
<feature type="compositionally biased region" description="Polar residues" evidence="1">
    <location>
        <begin position="1555"/>
        <end position="1567"/>
    </location>
</feature>